<keyword evidence="4" id="KW-0808">Transferase</keyword>
<comment type="cofactor">
    <cofactor evidence="1">
        <name>Mg(2+)</name>
        <dbReference type="ChEBI" id="CHEBI:18420"/>
    </cofactor>
</comment>
<dbReference type="GO" id="GO:0005524">
    <property type="term" value="F:ATP binding"/>
    <property type="evidence" value="ECO:0007669"/>
    <property type="project" value="UniProtKB-KW"/>
</dbReference>
<evidence type="ECO:0000256" key="1">
    <source>
        <dbReference type="ARBA" id="ARBA00001946"/>
    </source>
</evidence>
<dbReference type="InterPro" id="IPR016064">
    <property type="entry name" value="NAD/diacylglycerol_kinase_sf"/>
</dbReference>
<dbReference type="GO" id="GO:0008654">
    <property type="term" value="P:phospholipid biosynthetic process"/>
    <property type="evidence" value="ECO:0007669"/>
    <property type="project" value="UniProtKB-KW"/>
</dbReference>
<evidence type="ECO:0000256" key="12">
    <source>
        <dbReference type="ARBA" id="ARBA00023264"/>
    </source>
</evidence>
<comment type="similarity">
    <text evidence="2">Belongs to the diacylglycerol/lipid kinase family.</text>
</comment>
<keyword evidence="12" id="KW-1208">Phospholipid metabolism</keyword>
<evidence type="ECO:0000313" key="15">
    <source>
        <dbReference type="Proteomes" id="UP000198508"/>
    </source>
</evidence>
<proteinExistence type="inferred from homology"/>
<dbReference type="GO" id="GO:0004143">
    <property type="term" value="F:ATP-dependent diacylglycerol kinase activity"/>
    <property type="evidence" value="ECO:0007669"/>
    <property type="project" value="TreeGrafter"/>
</dbReference>
<dbReference type="STRING" id="460384.SAMN05216313_1704"/>
<dbReference type="SMART" id="SM00046">
    <property type="entry name" value="DAGKc"/>
    <property type="match status" value="1"/>
</dbReference>
<keyword evidence="7 14" id="KW-0418">Kinase</keyword>
<keyword evidence="6" id="KW-0547">Nucleotide-binding</keyword>
<feature type="domain" description="DAGKc" evidence="13">
    <location>
        <begin position="11"/>
        <end position="143"/>
    </location>
</feature>
<keyword evidence="5" id="KW-0479">Metal-binding</keyword>
<evidence type="ECO:0000313" key="14">
    <source>
        <dbReference type="EMBL" id="SEU22425.1"/>
    </source>
</evidence>
<dbReference type="AlphaFoldDB" id="A0A1I0KF82"/>
<dbReference type="Gene3D" id="3.40.50.10330">
    <property type="entry name" value="Probable inorganic polyphosphate/atp-NAD kinase, domain 1"/>
    <property type="match status" value="1"/>
</dbReference>
<evidence type="ECO:0000256" key="5">
    <source>
        <dbReference type="ARBA" id="ARBA00022723"/>
    </source>
</evidence>
<dbReference type="Pfam" id="PF19279">
    <property type="entry name" value="YegS_C"/>
    <property type="match status" value="1"/>
</dbReference>
<sequence>MALVVKERSGNNHEKAMLIVNPSSGSERSKDFEEKAASKLSEFFDAVQVYHTQGEGDSTSFCKQACRERYDSVFDMGGDGTVDEAINGLAEQPYIPKFGFFPLGTVNDLARALHFSMELLEAIEEFDPNRLVDLYVGRINDHYFMNVVAIGVLPEAINDVESEDKTKLGKFAYDLSAVNNLISMETFQFRVSLDGAEENIETSTILIGLTNSIGGFETIFPEANVNDGFLNFLSIKDKNLLDTIKAVPDLLKGIDSSTQNIKYKRFKSCVIKQLDSGHTLNVNIDGDPGPELPISIQILPQHIHTYCGNKK</sequence>
<gene>
    <name evidence="14" type="ORF">SAMN05216313_1704</name>
</gene>
<dbReference type="InterPro" id="IPR005218">
    <property type="entry name" value="Diacylglycerol/lipid_kinase"/>
</dbReference>
<dbReference type="PANTHER" id="PTHR12358">
    <property type="entry name" value="SPHINGOSINE KINASE"/>
    <property type="match status" value="1"/>
</dbReference>
<organism evidence="14 15">
    <name type="scientific">Enterocloster lavalensis</name>
    <dbReference type="NCBI Taxonomy" id="460384"/>
    <lineage>
        <taxon>Bacteria</taxon>
        <taxon>Bacillati</taxon>
        <taxon>Bacillota</taxon>
        <taxon>Clostridia</taxon>
        <taxon>Lachnospirales</taxon>
        <taxon>Lachnospiraceae</taxon>
        <taxon>Enterocloster</taxon>
    </lineage>
</organism>
<dbReference type="InterPro" id="IPR050187">
    <property type="entry name" value="Lipid_Phosphate_FormReg"/>
</dbReference>
<dbReference type="RefSeq" id="WP_022512828.1">
    <property type="nucleotide sequence ID" value="NZ_FOIM01000070.1"/>
</dbReference>
<evidence type="ECO:0000256" key="8">
    <source>
        <dbReference type="ARBA" id="ARBA00022840"/>
    </source>
</evidence>
<dbReference type="Proteomes" id="UP000198508">
    <property type="component" value="Unassembled WGS sequence"/>
</dbReference>
<keyword evidence="9" id="KW-0460">Magnesium</keyword>
<dbReference type="GO" id="GO:0046872">
    <property type="term" value="F:metal ion binding"/>
    <property type="evidence" value="ECO:0007669"/>
    <property type="project" value="UniProtKB-KW"/>
</dbReference>
<accession>A0A1I0KF82</accession>
<evidence type="ECO:0000256" key="2">
    <source>
        <dbReference type="ARBA" id="ARBA00005983"/>
    </source>
</evidence>
<dbReference type="InterPro" id="IPR001206">
    <property type="entry name" value="Diacylglycerol_kinase_cat_dom"/>
</dbReference>
<evidence type="ECO:0000256" key="7">
    <source>
        <dbReference type="ARBA" id="ARBA00022777"/>
    </source>
</evidence>
<evidence type="ECO:0000256" key="9">
    <source>
        <dbReference type="ARBA" id="ARBA00022842"/>
    </source>
</evidence>
<dbReference type="Gene3D" id="2.60.200.40">
    <property type="match status" value="1"/>
</dbReference>
<dbReference type="NCBIfam" id="TIGR00147">
    <property type="entry name" value="YegS/Rv2252/BmrU family lipid kinase"/>
    <property type="match status" value="1"/>
</dbReference>
<evidence type="ECO:0000256" key="3">
    <source>
        <dbReference type="ARBA" id="ARBA00022516"/>
    </source>
</evidence>
<dbReference type="PANTHER" id="PTHR12358:SF106">
    <property type="entry name" value="LIPID KINASE YEGS"/>
    <property type="match status" value="1"/>
</dbReference>
<keyword evidence="11" id="KW-0594">Phospholipid biosynthesis</keyword>
<evidence type="ECO:0000256" key="10">
    <source>
        <dbReference type="ARBA" id="ARBA00023098"/>
    </source>
</evidence>
<name>A0A1I0KF82_9FIRM</name>
<protein>
    <submittedName>
        <fullName evidence="14">Lipid kinase, YegS/Rv2252/BmrU family</fullName>
    </submittedName>
</protein>
<dbReference type="PROSITE" id="PS50146">
    <property type="entry name" value="DAGK"/>
    <property type="match status" value="1"/>
</dbReference>
<reference evidence="15" key="1">
    <citation type="submission" date="2016-10" db="EMBL/GenBank/DDBJ databases">
        <authorList>
            <person name="Varghese N."/>
            <person name="Submissions S."/>
        </authorList>
    </citation>
    <scope>NUCLEOTIDE SEQUENCE [LARGE SCALE GENOMIC DNA]</scope>
    <source>
        <strain evidence="15">NLAE-zl-G277</strain>
    </source>
</reference>
<dbReference type="EMBL" id="FOIM01000070">
    <property type="protein sequence ID" value="SEU22425.1"/>
    <property type="molecule type" value="Genomic_DNA"/>
</dbReference>
<evidence type="ECO:0000256" key="4">
    <source>
        <dbReference type="ARBA" id="ARBA00022679"/>
    </source>
</evidence>
<keyword evidence="3" id="KW-0444">Lipid biosynthesis</keyword>
<evidence type="ECO:0000256" key="6">
    <source>
        <dbReference type="ARBA" id="ARBA00022741"/>
    </source>
</evidence>
<dbReference type="GO" id="GO:0005886">
    <property type="term" value="C:plasma membrane"/>
    <property type="evidence" value="ECO:0007669"/>
    <property type="project" value="TreeGrafter"/>
</dbReference>
<keyword evidence="15" id="KW-1185">Reference proteome</keyword>
<dbReference type="InterPro" id="IPR045540">
    <property type="entry name" value="YegS/DAGK_C"/>
</dbReference>
<evidence type="ECO:0000259" key="13">
    <source>
        <dbReference type="PROSITE" id="PS50146"/>
    </source>
</evidence>
<keyword evidence="10" id="KW-0443">Lipid metabolism</keyword>
<dbReference type="InterPro" id="IPR017438">
    <property type="entry name" value="ATP-NAD_kinase_N"/>
</dbReference>
<evidence type="ECO:0000256" key="11">
    <source>
        <dbReference type="ARBA" id="ARBA00023209"/>
    </source>
</evidence>
<dbReference type="SUPFAM" id="SSF111331">
    <property type="entry name" value="NAD kinase/diacylglycerol kinase-like"/>
    <property type="match status" value="1"/>
</dbReference>
<keyword evidence="8" id="KW-0067">ATP-binding</keyword>
<dbReference type="Pfam" id="PF00781">
    <property type="entry name" value="DAGK_cat"/>
    <property type="match status" value="1"/>
</dbReference>